<comment type="caution">
    <text evidence="2">The sequence shown here is derived from an EMBL/GenBank/DDBJ whole genome shotgun (WGS) entry which is preliminary data.</text>
</comment>
<accession>A0ABP5G4V8</accession>
<dbReference type="EMBL" id="BAAAQN010000026">
    <property type="protein sequence ID" value="GAA2038411.1"/>
    <property type="molecule type" value="Genomic_DNA"/>
</dbReference>
<keyword evidence="3" id="KW-1185">Reference proteome</keyword>
<dbReference type="Proteomes" id="UP001500751">
    <property type="component" value="Unassembled WGS sequence"/>
</dbReference>
<name>A0ABP5G4V8_9ACTN</name>
<feature type="compositionally biased region" description="Pro residues" evidence="1">
    <location>
        <begin position="450"/>
        <end position="466"/>
    </location>
</feature>
<evidence type="ECO:0000313" key="3">
    <source>
        <dbReference type="Proteomes" id="UP001500751"/>
    </source>
</evidence>
<evidence type="ECO:0000256" key="1">
    <source>
        <dbReference type="SAM" id="MobiDB-lite"/>
    </source>
</evidence>
<feature type="compositionally biased region" description="Low complexity" evidence="1">
    <location>
        <begin position="23"/>
        <end position="40"/>
    </location>
</feature>
<feature type="compositionally biased region" description="Basic and acidic residues" evidence="1">
    <location>
        <begin position="491"/>
        <end position="513"/>
    </location>
</feature>
<feature type="region of interest" description="Disordered" evidence="1">
    <location>
        <begin position="19"/>
        <end position="139"/>
    </location>
</feature>
<organism evidence="2 3">
    <name type="scientific">Catenulispora yoronensis</name>
    <dbReference type="NCBI Taxonomy" id="450799"/>
    <lineage>
        <taxon>Bacteria</taxon>
        <taxon>Bacillati</taxon>
        <taxon>Actinomycetota</taxon>
        <taxon>Actinomycetes</taxon>
        <taxon>Catenulisporales</taxon>
        <taxon>Catenulisporaceae</taxon>
        <taxon>Catenulispora</taxon>
    </lineage>
</organism>
<protein>
    <submittedName>
        <fullName evidence="2">Uncharacterized protein</fullName>
    </submittedName>
</protein>
<feature type="compositionally biased region" description="Pro residues" evidence="1">
    <location>
        <begin position="310"/>
        <end position="320"/>
    </location>
</feature>
<proteinExistence type="predicted"/>
<feature type="region of interest" description="Disordered" evidence="1">
    <location>
        <begin position="279"/>
        <end position="320"/>
    </location>
</feature>
<reference evidence="3" key="1">
    <citation type="journal article" date="2019" name="Int. J. Syst. Evol. Microbiol.">
        <title>The Global Catalogue of Microorganisms (GCM) 10K type strain sequencing project: providing services to taxonomists for standard genome sequencing and annotation.</title>
        <authorList>
            <consortium name="The Broad Institute Genomics Platform"/>
            <consortium name="The Broad Institute Genome Sequencing Center for Infectious Disease"/>
            <person name="Wu L."/>
            <person name="Ma J."/>
        </authorList>
    </citation>
    <scope>NUCLEOTIDE SEQUENCE [LARGE SCALE GENOMIC DNA]</scope>
    <source>
        <strain evidence="3">JCM 16014</strain>
    </source>
</reference>
<gene>
    <name evidence="2" type="ORF">GCM10009839_44940</name>
</gene>
<feature type="compositionally biased region" description="Basic and acidic residues" evidence="1">
    <location>
        <begin position="86"/>
        <end position="122"/>
    </location>
</feature>
<evidence type="ECO:0000313" key="2">
    <source>
        <dbReference type="EMBL" id="GAA2038411.1"/>
    </source>
</evidence>
<sequence>MSDDGEPPIFESETMVTQLIRDGSLSGASEADGSESAVSEPKISPSEVSESGALEPGAPDPGAPESDAVSEASDPNVPDPTVSDSKALDSKALDPKALDPRAVDPKALDPKARDPKALDPKALDPQNPKSPGSAAAPPPLPGGWHAVVYGRTPVVDSWWRVRPAVPQAGSWLEDVVHAVVAHGKGLEDPRCLLAQTESVRLVGVACRAAELSDTMNTDTGGQSGRALYVFVGWLAQNDGHGFPPTPDLPTLLANARAWASPVYETWAGLTWNATRKEALVPQRSSATAAPWRGKGNSRSGPDDAALSPLSPLPLSSPPTPRIPADRVLMVPESEVADVWSAALPTARPTLITTGWKASNRIPRRLPMCAGVEGLAKAVRVELERAPEPPAPPPPIQIAPPPTAGAQPPPPEKEQQHSRWNPVSALKRLVTSHDDDSPYYGEGADEFGLEPPAPQQPGPPSPPPPPGFGEGPLSRTRPGPPRSQRQSPPEPQAEKPEEATDAPTAEKEPPDPWL</sequence>
<feature type="region of interest" description="Disordered" evidence="1">
    <location>
        <begin position="384"/>
        <end position="513"/>
    </location>
</feature>
<feature type="compositionally biased region" description="Pro residues" evidence="1">
    <location>
        <begin position="387"/>
        <end position="409"/>
    </location>
</feature>
<feature type="compositionally biased region" description="Low complexity" evidence="1">
    <location>
        <begin position="470"/>
        <end position="486"/>
    </location>
</feature>